<comment type="similarity">
    <text evidence="3 10">Belongs to the ATPase gamma chain family.</text>
</comment>
<keyword evidence="4 10" id="KW-0813">Transport</keyword>
<dbReference type="OrthoDB" id="9812769at2"/>
<sequence>MPNLSALKNDILSIKNTGKITNAMQLVASAKLRKIGKKVLDVQEYMDDVYRVFSDIISNSSTESKFLRNEEIEIKKTLWVVINSNLGLCGGYNNNVNKLVINGFKPEDQVYTIGTKAISTYSSRKMKIKKSITNVDIDFTNSQAKEIGNDILAYYSSGEFNDVCIVYTKFINNVTFEPRILKIFPIIKSKVIQTDSKKVNYTFEPSAGEVFDSAVNIYLSTMVYGCVIESQVSEQASRRVSMENATNNGKELSFNLSIKYNRERQASITQEISEIVSGASALQD</sequence>
<dbReference type="PANTHER" id="PTHR11693:SF22">
    <property type="entry name" value="ATP SYNTHASE SUBUNIT GAMMA, MITOCHONDRIAL"/>
    <property type="match status" value="1"/>
</dbReference>
<dbReference type="SUPFAM" id="SSF52943">
    <property type="entry name" value="ATP synthase (F1-ATPase), gamma subunit"/>
    <property type="match status" value="1"/>
</dbReference>
<dbReference type="InterPro" id="IPR035968">
    <property type="entry name" value="ATP_synth_F1_ATPase_gsu"/>
</dbReference>
<comment type="function">
    <text evidence="1 10">Produces ATP from ADP in the presence of a proton gradient across the membrane. The gamma chain is believed to be important in regulating ATPase activity and the flow of protons through the CF(0) complex.</text>
</comment>
<reference evidence="11 12" key="1">
    <citation type="submission" date="2017-11" db="EMBL/GenBank/DDBJ databases">
        <title>Genome sequence of Mesoplasma corruscae ELCA-2 (ATCC 49579).</title>
        <authorList>
            <person name="Lo W.-S."/>
            <person name="Kuo C.-H."/>
        </authorList>
    </citation>
    <scope>NUCLEOTIDE SEQUENCE [LARGE SCALE GENOMIC DNA]</scope>
    <source>
        <strain evidence="11 12">ELCA-2</strain>
    </source>
</reference>
<evidence type="ECO:0000256" key="3">
    <source>
        <dbReference type="ARBA" id="ARBA00007681"/>
    </source>
</evidence>
<comment type="subunit">
    <text evidence="10">F-type ATPases have 2 components, CF(1) - the catalytic core - and CF(0) - the membrane proton channel. CF(1) has five subunits: alpha(3), beta(3), gamma(1), delta(1), epsilon(1). CF(0) has three main subunits: a, b and c.</text>
</comment>
<accession>A0A2S5RH02</accession>
<name>A0A2S5RH02_9MOLU</name>
<comment type="subcellular location">
    <subcellularLocation>
        <location evidence="10">Cell membrane</location>
        <topology evidence="10">Peripheral membrane protein</topology>
    </subcellularLocation>
    <subcellularLocation>
        <location evidence="2">Membrane</location>
        <topology evidence="2">Peripheral membrane protein</topology>
    </subcellularLocation>
</comment>
<evidence type="ECO:0000256" key="6">
    <source>
        <dbReference type="ARBA" id="ARBA00023065"/>
    </source>
</evidence>
<evidence type="ECO:0000256" key="4">
    <source>
        <dbReference type="ARBA" id="ARBA00022448"/>
    </source>
</evidence>
<dbReference type="GO" id="GO:0005524">
    <property type="term" value="F:ATP binding"/>
    <property type="evidence" value="ECO:0007669"/>
    <property type="project" value="UniProtKB-UniRule"/>
</dbReference>
<protein>
    <recommendedName>
        <fullName evidence="10">ATP synthase gamma chain</fullName>
    </recommendedName>
    <alternativeName>
        <fullName evidence="10">ATP synthase F1 sector gamma subunit</fullName>
    </alternativeName>
    <alternativeName>
        <fullName evidence="10">F-ATPase gamma subunit</fullName>
    </alternativeName>
</protein>
<dbReference type="GO" id="GO:0042777">
    <property type="term" value="P:proton motive force-driven plasma membrane ATP synthesis"/>
    <property type="evidence" value="ECO:0007669"/>
    <property type="project" value="UniProtKB-UniRule"/>
</dbReference>
<dbReference type="AlphaFoldDB" id="A0A2S5RH02"/>
<keyword evidence="5 10" id="KW-0375">Hydrogen ion transport</keyword>
<gene>
    <name evidence="10 11" type="primary">atpG</name>
    <name evidence="11" type="ORF">MCORR_v1c02020</name>
</gene>
<evidence type="ECO:0000256" key="10">
    <source>
        <dbReference type="HAMAP-Rule" id="MF_00815"/>
    </source>
</evidence>
<dbReference type="PROSITE" id="PS00153">
    <property type="entry name" value="ATPASE_GAMMA"/>
    <property type="match status" value="1"/>
</dbReference>
<dbReference type="InterPro" id="IPR000131">
    <property type="entry name" value="ATP_synth_F1_gsu"/>
</dbReference>
<dbReference type="Proteomes" id="UP000239785">
    <property type="component" value="Unassembled WGS sequence"/>
</dbReference>
<evidence type="ECO:0000256" key="9">
    <source>
        <dbReference type="ARBA" id="ARBA00023310"/>
    </source>
</evidence>
<proteinExistence type="inferred from homology"/>
<dbReference type="GO" id="GO:0045259">
    <property type="term" value="C:proton-transporting ATP synthase complex"/>
    <property type="evidence" value="ECO:0007669"/>
    <property type="project" value="UniProtKB-KW"/>
</dbReference>
<dbReference type="NCBIfam" id="TIGR01146">
    <property type="entry name" value="ATPsyn_F1gamma"/>
    <property type="match status" value="1"/>
</dbReference>
<dbReference type="PRINTS" id="PR00126">
    <property type="entry name" value="ATPASEGAMMA"/>
</dbReference>
<dbReference type="Gene3D" id="1.10.287.80">
    <property type="entry name" value="ATP synthase, gamma subunit, helix hairpin domain"/>
    <property type="match status" value="1"/>
</dbReference>
<dbReference type="CDD" id="cd12151">
    <property type="entry name" value="F1-ATPase_gamma"/>
    <property type="match status" value="1"/>
</dbReference>
<organism evidence="11 12">
    <name type="scientific">Mesoplasma corruscae</name>
    <dbReference type="NCBI Taxonomy" id="216874"/>
    <lineage>
        <taxon>Bacteria</taxon>
        <taxon>Bacillati</taxon>
        <taxon>Mycoplasmatota</taxon>
        <taxon>Mollicutes</taxon>
        <taxon>Entomoplasmatales</taxon>
        <taxon>Entomoplasmataceae</taxon>
        <taxon>Mesoplasma</taxon>
    </lineage>
</organism>
<keyword evidence="9 10" id="KW-0066">ATP synthesis</keyword>
<dbReference type="Pfam" id="PF00231">
    <property type="entry name" value="ATP-synt"/>
    <property type="match status" value="1"/>
</dbReference>
<evidence type="ECO:0000313" key="12">
    <source>
        <dbReference type="Proteomes" id="UP000239785"/>
    </source>
</evidence>
<dbReference type="Gene3D" id="3.40.1380.10">
    <property type="match status" value="1"/>
</dbReference>
<evidence type="ECO:0000256" key="5">
    <source>
        <dbReference type="ARBA" id="ARBA00022781"/>
    </source>
</evidence>
<evidence type="ECO:0000313" key="11">
    <source>
        <dbReference type="EMBL" id="PPE06571.1"/>
    </source>
</evidence>
<keyword evidence="8 10" id="KW-0139">CF(1)</keyword>
<keyword evidence="7 10" id="KW-0472">Membrane</keyword>
<evidence type="ECO:0000256" key="2">
    <source>
        <dbReference type="ARBA" id="ARBA00004170"/>
    </source>
</evidence>
<evidence type="ECO:0000256" key="1">
    <source>
        <dbReference type="ARBA" id="ARBA00003456"/>
    </source>
</evidence>
<dbReference type="EMBL" id="PHNF01000001">
    <property type="protein sequence ID" value="PPE06571.1"/>
    <property type="molecule type" value="Genomic_DNA"/>
</dbReference>
<evidence type="ECO:0000256" key="8">
    <source>
        <dbReference type="ARBA" id="ARBA00023196"/>
    </source>
</evidence>
<dbReference type="RefSeq" id="WP_104207763.1">
    <property type="nucleotide sequence ID" value="NZ_PHNF01000001.1"/>
</dbReference>
<dbReference type="GO" id="GO:0005886">
    <property type="term" value="C:plasma membrane"/>
    <property type="evidence" value="ECO:0007669"/>
    <property type="project" value="UniProtKB-SubCell"/>
</dbReference>
<dbReference type="InterPro" id="IPR023632">
    <property type="entry name" value="ATP_synth_F1_gsu_CS"/>
</dbReference>
<dbReference type="PANTHER" id="PTHR11693">
    <property type="entry name" value="ATP SYNTHASE GAMMA CHAIN"/>
    <property type="match status" value="1"/>
</dbReference>
<keyword evidence="10" id="KW-1003">Cell membrane</keyword>
<dbReference type="GO" id="GO:0046933">
    <property type="term" value="F:proton-transporting ATP synthase activity, rotational mechanism"/>
    <property type="evidence" value="ECO:0007669"/>
    <property type="project" value="UniProtKB-UniRule"/>
</dbReference>
<dbReference type="HAMAP" id="MF_00815">
    <property type="entry name" value="ATP_synth_gamma_bact"/>
    <property type="match status" value="1"/>
</dbReference>
<keyword evidence="12" id="KW-1185">Reference proteome</keyword>
<comment type="caution">
    <text evidence="11">The sequence shown here is derived from an EMBL/GenBank/DDBJ whole genome shotgun (WGS) entry which is preliminary data.</text>
</comment>
<keyword evidence="6 10" id="KW-0406">Ion transport</keyword>
<evidence type="ECO:0000256" key="7">
    <source>
        <dbReference type="ARBA" id="ARBA00023136"/>
    </source>
</evidence>